<dbReference type="InterPro" id="IPR028098">
    <property type="entry name" value="Glyco_trans_4-like_N"/>
</dbReference>
<dbReference type="EC" id="2.4.-.-" evidence="4"/>
<dbReference type="PANTHER" id="PTHR45947:SF3">
    <property type="entry name" value="SULFOQUINOVOSYL TRANSFERASE SQD2"/>
    <property type="match status" value="1"/>
</dbReference>
<feature type="domain" description="Glycosyltransferase subfamily 4-like N-terminal" evidence="3">
    <location>
        <begin position="15"/>
        <end position="182"/>
    </location>
</feature>
<feature type="coiled-coil region" evidence="1">
    <location>
        <begin position="318"/>
        <end position="351"/>
    </location>
</feature>
<dbReference type="CDD" id="cd03814">
    <property type="entry name" value="GT4-like"/>
    <property type="match status" value="1"/>
</dbReference>
<gene>
    <name evidence="4" type="ORF">AB8U03_17905</name>
</gene>
<evidence type="ECO:0000313" key="5">
    <source>
        <dbReference type="Proteomes" id="UP001564657"/>
    </source>
</evidence>
<dbReference type="Proteomes" id="UP001564657">
    <property type="component" value="Unassembled WGS sequence"/>
</dbReference>
<dbReference type="Gene3D" id="3.40.50.2000">
    <property type="entry name" value="Glycogen Phosphorylase B"/>
    <property type="match status" value="2"/>
</dbReference>
<evidence type="ECO:0000259" key="2">
    <source>
        <dbReference type="Pfam" id="PF00534"/>
    </source>
</evidence>
<dbReference type="Pfam" id="PF13439">
    <property type="entry name" value="Glyco_transf_4"/>
    <property type="match status" value="1"/>
</dbReference>
<organism evidence="4 5">
    <name type="scientific">Clostridium moutaii</name>
    <dbReference type="NCBI Taxonomy" id="3240932"/>
    <lineage>
        <taxon>Bacteria</taxon>
        <taxon>Bacillati</taxon>
        <taxon>Bacillota</taxon>
        <taxon>Clostridia</taxon>
        <taxon>Eubacteriales</taxon>
        <taxon>Clostridiaceae</taxon>
        <taxon>Clostridium</taxon>
    </lineage>
</organism>
<dbReference type="InterPro" id="IPR050194">
    <property type="entry name" value="Glycosyltransferase_grp1"/>
</dbReference>
<sequence length="380" mass="42924">MKIAIVTETFLPSTDGIVTRLINAIRYMKQQGHEILVISPDLGEVNYSDAKIVGIKSVNLPFYKSKGFSLPSANVKKILENFRPDVVHAVNPLLLAASGVKYARKLGIPLIASYHTYIPKYLKYYNFHGPIKSLAQSVLWAYTVHQHKQAVMNLCTSNSIKEELEAHNISNLHVLRRGVDTANRDPKFYDANMRNYLLHGNNCKYLLIFVGRLAAEKEIHKIKPLLEARDDIALAIIGDGPERENLEKEFQGTHTLFTGFLHGEKLSKAYASADAFIFPSITETLGLVILEAMASGLPVIAAESGPTMEQVKHKENGLMFQNENLESMKNAIKLLNDKELLQTMKKNARREAEQFSWDKASKELLDFYYKAVYIHNSNFR</sequence>
<evidence type="ECO:0000256" key="1">
    <source>
        <dbReference type="SAM" id="Coils"/>
    </source>
</evidence>
<protein>
    <submittedName>
        <fullName evidence="4">Glycosyltransferase family 4 protein</fullName>
        <ecNumber evidence="4">2.4.-.-</ecNumber>
    </submittedName>
</protein>
<reference evidence="4 5" key="1">
    <citation type="submission" date="2024-08" db="EMBL/GenBank/DDBJ databases">
        <title>Clostridium lapicellarii sp. nov., and Clostridium renhuaiense sp. nov., two species isolated from the mud in a fermentation cellar used for producing sauce-flavour Chinese liquors.</title>
        <authorList>
            <person name="Yang F."/>
            <person name="Wang H."/>
            <person name="Chen L.Q."/>
            <person name="Zhou N."/>
            <person name="Lu J.J."/>
            <person name="Pu X.X."/>
            <person name="Wan B."/>
            <person name="Wang L."/>
            <person name="Liu S.J."/>
        </authorList>
    </citation>
    <scope>NUCLEOTIDE SEQUENCE [LARGE SCALE GENOMIC DNA]</scope>
    <source>
        <strain evidence="4 5">MT-5</strain>
    </source>
</reference>
<evidence type="ECO:0000313" key="4">
    <source>
        <dbReference type="EMBL" id="MEY8002023.1"/>
    </source>
</evidence>
<comment type="caution">
    <text evidence="4">The sequence shown here is derived from an EMBL/GenBank/DDBJ whole genome shotgun (WGS) entry which is preliminary data.</text>
</comment>
<keyword evidence="1" id="KW-0175">Coiled coil</keyword>
<keyword evidence="4" id="KW-0328">Glycosyltransferase</keyword>
<dbReference type="InterPro" id="IPR001296">
    <property type="entry name" value="Glyco_trans_1"/>
</dbReference>
<dbReference type="GO" id="GO:0016757">
    <property type="term" value="F:glycosyltransferase activity"/>
    <property type="evidence" value="ECO:0007669"/>
    <property type="project" value="UniProtKB-KW"/>
</dbReference>
<name>A0ABV4BYT0_9CLOT</name>
<accession>A0ABV4BYT0</accession>
<dbReference type="RefSeq" id="WP_369705919.1">
    <property type="nucleotide sequence ID" value="NZ_JBGEWD010000040.1"/>
</dbReference>
<dbReference type="EMBL" id="JBGEWD010000040">
    <property type="protein sequence ID" value="MEY8002023.1"/>
    <property type="molecule type" value="Genomic_DNA"/>
</dbReference>
<evidence type="ECO:0000259" key="3">
    <source>
        <dbReference type="Pfam" id="PF13439"/>
    </source>
</evidence>
<proteinExistence type="predicted"/>
<dbReference type="SUPFAM" id="SSF53756">
    <property type="entry name" value="UDP-Glycosyltransferase/glycogen phosphorylase"/>
    <property type="match status" value="1"/>
</dbReference>
<feature type="domain" description="Glycosyl transferase family 1" evidence="2">
    <location>
        <begin position="204"/>
        <end position="350"/>
    </location>
</feature>
<keyword evidence="4" id="KW-0808">Transferase</keyword>
<keyword evidence="5" id="KW-1185">Reference proteome</keyword>
<dbReference type="Pfam" id="PF00534">
    <property type="entry name" value="Glycos_transf_1"/>
    <property type="match status" value="1"/>
</dbReference>
<dbReference type="PANTHER" id="PTHR45947">
    <property type="entry name" value="SULFOQUINOVOSYL TRANSFERASE SQD2"/>
    <property type="match status" value="1"/>
</dbReference>